<dbReference type="PANTHER" id="PTHR30408:SF13">
    <property type="entry name" value="TYPE I RESTRICTION ENZYME HINDI SPECIFICITY SUBUNIT"/>
    <property type="match status" value="1"/>
</dbReference>
<comment type="similarity">
    <text evidence="1">Belongs to the type-I restriction system S methylase family.</text>
</comment>
<dbReference type="Pfam" id="PF01420">
    <property type="entry name" value="Methylase_S"/>
    <property type="match status" value="2"/>
</dbReference>
<keyword evidence="3" id="KW-0238">DNA-binding</keyword>
<dbReference type="InterPro" id="IPR052021">
    <property type="entry name" value="Type-I_RS_S_subunit"/>
</dbReference>
<dbReference type="EC" id="3.1.21.3" evidence="5"/>
<name>A0A7W6RGN8_9PROT</name>
<dbReference type="GO" id="GO:0003677">
    <property type="term" value="F:DNA binding"/>
    <property type="evidence" value="ECO:0007669"/>
    <property type="project" value="UniProtKB-KW"/>
</dbReference>
<evidence type="ECO:0000256" key="1">
    <source>
        <dbReference type="ARBA" id="ARBA00010923"/>
    </source>
</evidence>
<feature type="domain" description="Type I restriction modification DNA specificity" evidence="4">
    <location>
        <begin position="32"/>
        <end position="147"/>
    </location>
</feature>
<accession>A0A7W6RGN8</accession>
<dbReference type="AlphaFoldDB" id="A0A7W6RGN8"/>
<dbReference type="PANTHER" id="PTHR30408">
    <property type="entry name" value="TYPE-1 RESTRICTION ENZYME ECOKI SPECIFICITY PROTEIN"/>
    <property type="match status" value="1"/>
</dbReference>
<gene>
    <name evidence="5" type="ORF">GGD89_003625</name>
</gene>
<evidence type="ECO:0000256" key="3">
    <source>
        <dbReference type="ARBA" id="ARBA00023125"/>
    </source>
</evidence>
<evidence type="ECO:0000259" key="4">
    <source>
        <dbReference type="Pfam" id="PF01420"/>
    </source>
</evidence>
<dbReference type="Gene3D" id="1.10.287.1120">
    <property type="entry name" value="Bipartite methylase S protein"/>
    <property type="match status" value="1"/>
</dbReference>
<dbReference type="InterPro" id="IPR044946">
    <property type="entry name" value="Restrct_endonuc_typeI_TRD_sf"/>
</dbReference>
<reference evidence="5 6" key="1">
    <citation type="submission" date="2020-08" db="EMBL/GenBank/DDBJ databases">
        <title>Genome sequencing of Purple Non-Sulfur Bacteria from various extreme environments.</title>
        <authorList>
            <person name="Mayer M."/>
        </authorList>
    </citation>
    <scope>NUCLEOTIDE SEQUENCE [LARGE SCALE GENOMIC DNA]</scope>
    <source>
        <strain evidence="5 6">JA131</strain>
    </source>
</reference>
<keyword evidence="6" id="KW-1185">Reference proteome</keyword>
<sequence>MSANVANRLIDEGLVFIEPVLAEKFKRSIAVRGDLVFTCWGTTNQVGYVDKRALYDRYIVSNKQMKLTPNTKLIDALFLYYYFSSECGQKQIADQAIGSSVPGFNLGGLKQIKVPVPPRGVQDKVAFLLGALDDKIELNRRMNETLEAMARALFKDWFVDFGPTRAKMDGREPTLAPDLWDLFPDRFDAEGKPEGWDLSEIGREVEVVGGATPSTKDPAYWNGGVHHWVTPKDLSKLDIPVLLDTERKITDAGVGKISSGLLPPGTVLLSSRAPIGYLAIAEIPTAVNQGFIAMICKKRLPNVFVLFWCYENLDYIKGISGGSTFAEISKKAFRPIPVVVPSNKAMAAFEGIARPLYDRIVANTRESRTLAQTRDLLLPKLMSGEIRLRDAEKQVEAVA</sequence>
<dbReference type="Proteomes" id="UP000554286">
    <property type="component" value="Unassembled WGS sequence"/>
</dbReference>
<keyword evidence="5" id="KW-0378">Hydrolase</keyword>
<evidence type="ECO:0000313" key="5">
    <source>
        <dbReference type="EMBL" id="MBB4267972.1"/>
    </source>
</evidence>
<protein>
    <submittedName>
        <fullName evidence="5">Type I restriction enzyme S subunit</fullName>
        <ecNumber evidence="5">3.1.21.3</ecNumber>
    </submittedName>
</protein>
<organism evidence="5 6">
    <name type="scientific">Roseospira visakhapatnamensis</name>
    <dbReference type="NCBI Taxonomy" id="390880"/>
    <lineage>
        <taxon>Bacteria</taxon>
        <taxon>Pseudomonadati</taxon>
        <taxon>Pseudomonadota</taxon>
        <taxon>Alphaproteobacteria</taxon>
        <taxon>Rhodospirillales</taxon>
        <taxon>Rhodospirillaceae</taxon>
        <taxon>Roseospira</taxon>
    </lineage>
</organism>
<keyword evidence="2" id="KW-0680">Restriction system</keyword>
<dbReference type="GO" id="GO:0009035">
    <property type="term" value="F:type I site-specific deoxyribonuclease activity"/>
    <property type="evidence" value="ECO:0007669"/>
    <property type="project" value="UniProtKB-EC"/>
</dbReference>
<proteinExistence type="inferred from homology"/>
<comment type="caution">
    <text evidence="5">The sequence shown here is derived from an EMBL/GenBank/DDBJ whole genome shotgun (WGS) entry which is preliminary data.</text>
</comment>
<dbReference type="InterPro" id="IPR000055">
    <property type="entry name" value="Restrct_endonuc_typeI_TRD"/>
</dbReference>
<dbReference type="SUPFAM" id="SSF116734">
    <property type="entry name" value="DNA methylase specificity domain"/>
    <property type="match status" value="2"/>
</dbReference>
<evidence type="ECO:0000256" key="2">
    <source>
        <dbReference type="ARBA" id="ARBA00022747"/>
    </source>
</evidence>
<dbReference type="Gene3D" id="3.90.220.20">
    <property type="entry name" value="DNA methylase specificity domains"/>
    <property type="match status" value="2"/>
</dbReference>
<feature type="domain" description="Type I restriction modification DNA specificity" evidence="4">
    <location>
        <begin position="193"/>
        <end position="342"/>
    </location>
</feature>
<dbReference type="GO" id="GO:0009307">
    <property type="term" value="P:DNA restriction-modification system"/>
    <property type="evidence" value="ECO:0007669"/>
    <property type="project" value="UniProtKB-KW"/>
</dbReference>
<evidence type="ECO:0000313" key="6">
    <source>
        <dbReference type="Proteomes" id="UP000554286"/>
    </source>
</evidence>
<dbReference type="CDD" id="cd17273">
    <property type="entry name" value="RMtype1_S_EcoJA69PI-TRD1-CR1_like"/>
    <property type="match status" value="1"/>
</dbReference>
<dbReference type="EMBL" id="JACIGK010000041">
    <property type="protein sequence ID" value="MBB4267972.1"/>
    <property type="molecule type" value="Genomic_DNA"/>
</dbReference>